<accession>A0A9N7YV80</accession>
<comment type="caution">
    <text evidence="1">The sequence shown here is derived from an EMBL/GenBank/DDBJ whole genome shotgun (WGS) entry which is preliminary data.</text>
</comment>
<dbReference type="Proteomes" id="UP001153269">
    <property type="component" value="Unassembled WGS sequence"/>
</dbReference>
<protein>
    <submittedName>
        <fullName evidence="1">Uncharacterized protein</fullName>
    </submittedName>
</protein>
<dbReference type="EMBL" id="CADEAL010002212">
    <property type="protein sequence ID" value="CAB1438823.1"/>
    <property type="molecule type" value="Genomic_DNA"/>
</dbReference>
<proteinExistence type="predicted"/>
<name>A0A9N7YV80_PLEPL</name>
<reference evidence="1" key="1">
    <citation type="submission" date="2020-03" db="EMBL/GenBank/DDBJ databases">
        <authorList>
            <person name="Weist P."/>
        </authorList>
    </citation>
    <scope>NUCLEOTIDE SEQUENCE</scope>
</reference>
<dbReference type="AlphaFoldDB" id="A0A9N7YV80"/>
<organism evidence="1 2">
    <name type="scientific">Pleuronectes platessa</name>
    <name type="common">European plaice</name>
    <dbReference type="NCBI Taxonomy" id="8262"/>
    <lineage>
        <taxon>Eukaryota</taxon>
        <taxon>Metazoa</taxon>
        <taxon>Chordata</taxon>
        <taxon>Craniata</taxon>
        <taxon>Vertebrata</taxon>
        <taxon>Euteleostomi</taxon>
        <taxon>Actinopterygii</taxon>
        <taxon>Neopterygii</taxon>
        <taxon>Teleostei</taxon>
        <taxon>Neoteleostei</taxon>
        <taxon>Acanthomorphata</taxon>
        <taxon>Carangaria</taxon>
        <taxon>Pleuronectiformes</taxon>
        <taxon>Pleuronectoidei</taxon>
        <taxon>Pleuronectidae</taxon>
        <taxon>Pleuronectes</taxon>
    </lineage>
</organism>
<sequence>MAAIFHPDEVLILIVPLLLWPLFLKTTPRPSKDKQYNPWMDTLVKWLALSGPGSPGVFLCGVYVLSQCLCGFSPGALGSCPKFKDMQMRLHRWAECRDDKQCK</sequence>
<keyword evidence="2" id="KW-1185">Reference proteome</keyword>
<evidence type="ECO:0000313" key="2">
    <source>
        <dbReference type="Proteomes" id="UP001153269"/>
    </source>
</evidence>
<gene>
    <name evidence="1" type="ORF">PLEPLA_LOCUS26692</name>
</gene>
<evidence type="ECO:0000313" key="1">
    <source>
        <dbReference type="EMBL" id="CAB1438823.1"/>
    </source>
</evidence>